<feature type="region of interest" description="Disordered" evidence="1">
    <location>
        <begin position="242"/>
        <end position="262"/>
    </location>
</feature>
<feature type="compositionally biased region" description="Basic and acidic residues" evidence="1">
    <location>
        <begin position="250"/>
        <end position="262"/>
    </location>
</feature>
<organism evidence="3 4">
    <name type="scientific">Fomitopsis schrenkii</name>
    <name type="common">Brown rot fungus</name>
    <dbReference type="NCBI Taxonomy" id="2126942"/>
    <lineage>
        <taxon>Eukaryota</taxon>
        <taxon>Fungi</taxon>
        <taxon>Dikarya</taxon>
        <taxon>Basidiomycota</taxon>
        <taxon>Agaricomycotina</taxon>
        <taxon>Agaricomycetes</taxon>
        <taxon>Polyporales</taxon>
        <taxon>Fomitopsis</taxon>
    </lineage>
</organism>
<evidence type="ECO:0000256" key="1">
    <source>
        <dbReference type="SAM" id="MobiDB-lite"/>
    </source>
</evidence>
<proteinExistence type="predicted"/>
<sequence length="262" mass="28333">MAYNNQVVLVMGPSGTGKTRFVNLAADRDIFEEGSGLEATTTQAQSVVITVDGRNIEVIDTPGTDADDMDSGKAKASLLRTLQRRNIVGIVYMHDISQNRANGPVAESYKWLLKTCGDDAMRNVVIVTNMWQTLSGTSRAGYGEGRERELRLGDPCYKTAIDNGASLQRHDNTRESALAILRSVATKSSITLRCQMPASGDASSINSESTYVGTLPYGEKTPACPPQGRHSSGCFSLLRRHKPHGQSKRSSGEKDSHSGCCF</sequence>
<dbReference type="AlphaFoldDB" id="S8EPG1"/>
<name>S8EPG1_FOMSC</name>
<dbReference type="InterPro" id="IPR027417">
    <property type="entry name" value="P-loop_NTPase"/>
</dbReference>
<dbReference type="GO" id="GO:0005525">
    <property type="term" value="F:GTP binding"/>
    <property type="evidence" value="ECO:0007669"/>
    <property type="project" value="InterPro"/>
</dbReference>
<gene>
    <name evidence="3" type="ORF">FOMPIDRAFT_1039285</name>
</gene>
<evidence type="ECO:0000259" key="2">
    <source>
        <dbReference type="Pfam" id="PF01926"/>
    </source>
</evidence>
<reference evidence="3 4" key="1">
    <citation type="journal article" date="2012" name="Science">
        <title>The Paleozoic origin of enzymatic lignin decomposition reconstructed from 31 fungal genomes.</title>
        <authorList>
            <person name="Floudas D."/>
            <person name="Binder M."/>
            <person name="Riley R."/>
            <person name="Barry K."/>
            <person name="Blanchette R.A."/>
            <person name="Henrissat B."/>
            <person name="Martinez A.T."/>
            <person name="Otillar R."/>
            <person name="Spatafora J.W."/>
            <person name="Yadav J.S."/>
            <person name="Aerts A."/>
            <person name="Benoit I."/>
            <person name="Boyd A."/>
            <person name="Carlson A."/>
            <person name="Copeland A."/>
            <person name="Coutinho P.M."/>
            <person name="de Vries R.P."/>
            <person name="Ferreira P."/>
            <person name="Findley K."/>
            <person name="Foster B."/>
            <person name="Gaskell J."/>
            <person name="Glotzer D."/>
            <person name="Gorecki P."/>
            <person name="Heitman J."/>
            <person name="Hesse C."/>
            <person name="Hori C."/>
            <person name="Igarashi K."/>
            <person name="Jurgens J.A."/>
            <person name="Kallen N."/>
            <person name="Kersten P."/>
            <person name="Kohler A."/>
            <person name="Kuees U."/>
            <person name="Kumar T.K.A."/>
            <person name="Kuo A."/>
            <person name="LaButti K."/>
            <person name="Larrondo L.F."/>
            <person name="Lindquist E."/>
            <person name="Ling A."/>
            <person name="Lombard V."/>
            <person name="Lucas S."/>
            <person name="Lundell T."/>
            <person name="Martin R."/>
            <person name="McLaughlin D.J."/>
            <person name="Morgenstern I."/>
            <person name="Morin E."/>
            <person name="Murat C."/>
            <person name="Nagy L.G."/>
            <person name="Nolan M."/>
            <person name="Ohm R.A."/>
            <person name="Patyshakuliyeva A."/>
            <person name="Rokas A."/>
            <person name="Ruiz-Duenas F.J."/>
            <person name="Sabat G."/>
            <person name="Salamov A."/>
            <person name="Samejima M."/>
            <person name="Schmutz J."/>
            <person name="Slot J.C."/>
            <person name="St John F."/>
            <person name="Stenlid J."/>
            <person name="Sun H."/>
            <person name="Sun S."/>
            <person name="Syed K."/>
            <person name="Tsang A."/>
            <person name="Wiebenga A."/>
            <person name="Young D."/>
            <person name="Pisabarro A."/>
            <person name="Eastwood D.C."/>
            <person name="Martin F."/>
            <person name="Cullen D."/>
            <person name="Grigoriev I.V."/>
            <person name="Hibbett D.S."/>
        </authorList>
    </citation>
    <scope>NUCLEOTIDE SEQUENCE</scope>
    <source>
        <strain evidence="4">FP-58527</strain>
    </source>
</reference>
<dbReference type="EMBL" id="KE504122">
    <property type="protein sequence ID" value="EPT06008.1"/>
    <property type="molecule type" value="Genomic_DNA"/>
</dbReference>
<dbReference type="Proteomes" id="UP000015241">
    <property type="component" value="Unassembled WGS sequence"/>
</dbReference>
<keyword evidence="4" id="KW-1185">Reference proteome</keyword>
<protein>
    <recommendedName>
        <fullName evidence="2">G domain-containing protein</fullName>
    </recommendedName>
</protein>
<feature type="domain" description="G" evidence="2">
    <location>
        <begin position="8"/>
        <end position="128"/>
    </location>
</feature>
<dbReference type="Pfam" id="PF01926">
    <property type="entry name" value="MMR_HSR1"/>
    <property type="match status" value="1"/>
</dbReference>
<dbReference type="OrthoDB" id="8954335at2759"/>
<dbReference type="InterPro" id="IPR006073">
    <property type="entry name" value="GTP-bd"/>
</dbReference>
<dbReference type="CDD" id="cd00882">
    <property type="entry name" value="Ras_like_GTPase"/>
    <property type="match status" value="1"/>
</dbReference>
<dbReference type="SUPFAM" id="SSF52540">
    <property type="entry name" value="P-loop containing nucleoside triphosphate hydrolases"/>
    <property type="match status" value="1"/>
</dbReference>
<evidence type="ECO:0000313" key="3">
    <source>
        <dbReference type="EMBL" id="EPT06008.1"/>
    </source>
</evidence>
<dbReference type="eggNOG" id="ENOG502S03K">
    <property type="taxonomic scope" value="Eukaryota"/>
</dbReference>
<evidence type="ECO:0000313" key="4">
    <source>
        <dbReference type="Proteomes" id="UP000015241"/>
    </source>
</evidence>
<dbReference type="Gene3D" id="3.40.50.300">
    <property type="entry name" value="P-loop containing nucleotide triphosphate hydrolases"/>
    <property type="match status" value="1"/>
</dbReference>
<dbReference type="HOGENOM" id="CLU_018003_2_0_1"/>
<dbReference type="InParanoid" id="S8EPG1"/>
<accession>S8EPG1</accession>